<sequence>MPTEAEVLTDWRYCDLKGPATVSKLGDIVLVLLEDSNVNPENDVLKFKDDQDSGDFMRIFKRDPSIILTSGDVVKLDKIEEVIAGFDEAWFNFTFANGFRFKNDAGATVMKFTELELPTPATVKKMNPIVP</sequence>
<comment type="caution">
    <text evidence="1">The sequence shown here is derived from an EMBL/GenBank/DDBJ whole genome shotgun (WGS) entry which is preliminary data.</text>
</comment>
<reference evidence="1 2" key="1">
    <citation type="submission" date="2020-03" db="EMBL/GenBank/DDBJ databases">
        <title>Genomic Encyclopedia of Type Strains, Phase IV (KMG-IV): sequencing the most valuable type-strain genomes for metagenomic binning, comparative biology and taxonomic classification.</title>
        <authorList>
            <person name="Goeker M."/>
        </authorList>
    </citation>
    <scope>NUCLEOTIDE SEQUENCE [LARGE SCALE GENOMIC DNA]</scope>
    <source>
        <strain evidence="1 2">DSM 102865</strain>
    </source>
</reference>
<proteinExistence type="predicted"/>
<dbReference type="EMBL" id="JAASQJ010000001">
    <property type="protein sequence ID" value="NIJ52345.1"/>
    <property type="molecule type" value="Genomic_DNA"/>
</dbReference>
<keyword evidence="2" id="KW-1185">Reference proteome</keyword>
<evidence type="ECO:0000313" key="1">
    <source>
        <dbReference type="EMBL" id="NIJ52345.1"/>
    </source>
</evidence>
<protein>
    <submittedName>
        <fullName evidence="1">Uncharacterized protein</fullName>
    </submittedName>
</protein>
<organism evidence="1 2">
    <name type="scientific">Dyadobacter arcticus</name>
    <dbReference type="NCBI Taxonomy" id="1078754"/>
    <lineage>
        <taxon>Bacteria</taxon>
        <taxon>Pseudomonadati</taxon>
        <taxon>Bacteroidota</taxon>
        <taxon>Cytophagia</taxon>
        <taxon>Cytophagales</taxon>
        <taxon>Spirosomataceae</taxon>
        <taxon>Dyadobacter</taxon>
    </lineage>
</organism>
<dbReference type="RefSeq" id="WP_167268579.1">
    <property type="nucleotide sequence ID" value="NZ_JAASQJ010000001.1"/>
</dbReference>
<dbReference type="Proteomes" id="UP001179181">
    <property type="component" value="Unassembled WGS sequence"/>
</dbReference>
<evidence type="ECO:0000313" key="2">
    <source>
        <dbReference type="Proteomes" id="UP001179181"/>
    </source>
</evidence>
<accession>A0ABX0UKZ6</accession>
<name>A0ABX0UKZ6_9BACT</name>
<gene>
    <name evidence="1" type="ORF">FHS68_001501</name>
</gene>